<dbReference type="SUPFAM" id="SSF52540">
    <property type="entry name" value="P-loop containing nucleoside triphosphate hydrolases"/>
    <property type="match status" value="1"/>
</dbReference>
<proteinExistence type="predicted"/>
<dbReference type="GO" id="GO:0043531">
    <property type="term" value="F:ADP binding"/>
    <property type="evidence" value="ECO:0007669"/>
    <property type="project" value="InterPro"/>
</dbReference>
<accession>A0AAD3RS32</accession>
<feature type="domain" description="NB-ARC" evidence="1">
    <location>
        <begin position="20"/>
        <end position="153"/>
    </location>
</feature>
<evidence type="ECO:0000259" key="1">
    <source>
        <dbReference type="Pfam" id="PF00931"/>
    </source>
</evidence>
<dbReference type="EMBL" id="BSEH01001483">
    <property type="protein sequence ID" value="GLJ59785.1"/>
    <property type="molecule type" value="Genomic_DNA"/>
</dbReference>
<evidence type="ECO:0000313" key="3">
    <source>
        <dbReference type="Proteomes" id="UP001234787"/>
    </source>
</evidence>
<comment type="caution">
    <text evidence="2">The sequence shown here is derived from an EMBL/GenBank/DDBJ whole genome shotgun (WGS) entry which is preliminary data.</text>
</comment>
<sequence>MVDDCPYDVLGKSQFYVGLEKCIRDLRGTLLEKDVSVVGVQSLWGGGKTTLVLGLCNDPQIKGYFNENVVFINVSQSPNLIGILETMWEKIGGRKKLEFQNLEDGHKQLQQLILSQPKSTLVILDDVWSRINLENLLLEGPGYKTVVTTRDSSTIPTTETTRL</sequence>
<dbReference type="PRINTS" id="PR00364">
    <property type="entry name" value="DISEASERSIST"/>
</dbReference>
<name>A0AAD3RS32_CRYJA</name>
<organism evidence="2 3">
    <name type="scientific">Cryptomeria japonica</name>
    <name type="common">Japanese cedar</name>
    <name type="synonym">Cupressus japonica</name>
    <dbReference type="NCBI Taxonomy" id="3369"/>
    <lineage>
        <taxon>Eukaryota</taxon>
        <taxon>Viridiplantae</taxon>
        <taxon>Streptophyta</taxon>
        <taxon>Embryophyta</taxon>
        <taxon>Tracheophyta</taxon>
        <taxon>Spermatophyta</taxon>
        <taxon>Pinopsida</taxon>
        <taxon>Pinidae</taxon>
        <taxon>Conifers II</taxon>
        <taxon>Cupressales</taxon>
        <taxon>Cupressaceae</taxon>
        <taxon>Cryptomeria</taxon>
    </lineage>
</organism>
<evidence type="ECO:0000313" key="2">
    <source>
        <dbReference type="EMBL" id="GLJ59785.1"/>
    </source>
</evidence>
<dbReference type="Gene3D" id="3.40.50.300">
    <property type="entry name" value="P-loop containing nucleotide triphosphate hydrolases"/>
    <property type="match status" value="1"/>
</dbReference>
<protein>
    <recommendedName>
        <fullName evidence="1">NB-ARC domain-containing protein</fullName>
    </recommendedName>
</protein>
<dbReference type="Proteomes" id="UP001234787">
    <property type="component" value="Unassembled WGS sequence"/>
</dbReference>
<dbReference type="PANTHER" id="PTHR36766">
    <property type="entry name" value="PLANT BROAD-SPECTRUM MILDEW RESISTANCE PROTEIN RPW8"/>
    <property type="match status" value="1"/>
</dbReference>
<dbReference type="AlphaFoldDB" id="A0AAD3RS32"/>
<dbReference type="InterPro" id="IPR027417">
    <property type="entry name" value="P-loop_NTPase"/>
</dbReference>
<dbReference type="InterPro" id="IPR002182">
    <property type="entry name" value="NB-ARC"/>
</dbReference>
<dbReference type="Pfam" id="PF00931">
    <property type="entry name" value="NB-ARC"/>
    <property type="match status" value="1"/>
</dbReference>
<keyword evidence="3" id="KW-1185">Reference proteome</keyword>
<dbReference type="PANTHER" id="PTHR36766:SF30">
    <property type="entry name" value="TIR-NBS TYPE DISEASE RESISTANCE PROTEIN-RELATED"/>
    <property type="match status" value="1"/>
</dbReference>
<reference evidence="2" key="1">
    <citation type="submission" date="2022-12" db="EMBL/GenBank/DDBJ databases">
        <title>Chromosome-Level Genome Assembly of Japanese Cedar (Cryptomeriajaponica D. Don).</title>
        <authorList>
            <person name="Fujino T."/>
            <person name="Yamaguchi K."/>
            <person name="Yokoyama T."/>
            <person name="Hamanaka T."/>
            <person name="Harazono Y."/>
            <person name="Kamada H."/>
            <person name="Kobayashi W."/>
            <person name="Ujino-Ihara T."/>
            <person name="Uchiyama K."/>
            <person name="Matsumoto A."/>
            <person name="Izuno A."/>
            <person name="Tsumura Y."/>
            <person name="Toyoda A."/>
            <person name="Shigenobu S."/>
            <person name="Moriguchi Y."/>
            <person name="Ueno S."/>
            <person name="Kasahara M."/>
        </authorList>
    </citation>
    <scope>NUCLEOTIDE SEQUENCE</scope>
</reference>
<gene>
    <name evidence="2" type="ORF">SUGI_1523180</name>
</gene>